<dbReference type="NCBIfam" id="TIGR03413">
    <property type="entry name" value="GSH_gloB"/>
    <property type="match status" value="1"/>
</dbReference>
<dbReference type="CDD" id="cd07723">
    <property type="entry name" value="hydroxyacylglutathione_hydrolase_MBL-fold"/>
    <property type="match status" value="1"/>
</dbReference>
<feature type="binding site" evidence="7">
    <location>
        <position position="126"/>
    </location>
    <ligand>
        <name>Zn(2+)</name>
        <dbReference type="ChEBI" id="CHEBI:29105"/>
        <label>2</label>
    </ligand>
</feature>
<dbReference type="HAMAP" id="MF_01374">
    <property type="entry name" value="Glyoxalase_2"/>
    <property type="match status" value="1"/>
</dbReference>
<keyword evidence="5 7" id="KW-0378">Hydrolase</keyword>
<comment type="cofactor">
    <cofactor evidence="7">
        <name>Zn(2+)</name>
        <dbReference type="ChEBI" id="CHEBI:29105"/>
    </cofactor>
    <text evidence="7">Binds 2 Zn(2+) ions per subunit.</text>
</comment>
<keyword evidence="6 7" id="KW-0862">Zinc</keyword>
<evidence type="ECO:0000256" key="4">
    <source>
        <dbReference type="ARBA" id="ARBA00022723"/>
    </source>
</evidence>
<proteinExistence type="inferred from homology"/>
<dbReference type="InterPro" id="IPR017782">
    <property type="entry name" value="Hydroxyacylglutathione_Hdrlase"/>
</dbReference>
<accession>A0ABP9DWV8</accession>
<dbReference type="SMART" id="SM00849">
    <property type="entry name" value="Lactamase_B"/>
    <property type="match status" value="1"/>
</dbReference>
<comment type="function">
    <text evidence="7">Thiolesterase that catalyzes the hydrolysis of S-D-lactoyl-glutathione to form glutathione and D-lactic acid.</text>
</comment>
<dbReference type="InterPro" id="IPR001279">
    <property type="entry name" value="Metallo-B-lactamas"/>
</dbReference>
<dbReference type="SUPFAM" id="SSF56281">
    <property type="entry name" value="Metallo-hydrolase/oxidoreductase"/>
    <property type="match status" value="1"/>
</dbReference>
<dbReference type="Gene3D" id="3.60.15.10">
    <property type="entry name" value="Ribonuclease Z/Hydroxyacylglutathione hydrolase-like"/>
    <property type="match status" value="1"/>
</dbReference>
<comment type="catalytic activity">
    <reaction evidence="1 7">
        <text>an S-(2-hydroxyacyl)glutathione + H2O = a 2-hydroxy carboxylate + glutathione + H(+)</text>
        <dbReference type="Rhea" id="RHEA:21864"/>
        <dbReference type="ChEBI" id="CHEBI:15377"/>
        <dbReference type="ChEBI" id="CHEBI:15378"/>
        <dbReference type="ChEBI" id="CHEBI:57925"/>
        <dbReference type="ChEBI" id="CHEBI:58896"/>
        <dbReference type="ChEBI" id="CHEBI:71261"/>
        <dbReference type="EC" id="3.1.2.6"/>
    </reaction>
</comment>
<keyword evidence="10" id="KW-1185">Reference proteome</keyword>
<evidence type="ECO:0000256" key="7">
    <source>
        <dbReference type="HAMAP-Rule" id="MF_01374"/>
    </source>
</evidence>
<dbReference type="InterPro" id="IPR036866">
    <property type="entry name" value="RibonucZ/Hydroxyglut_hydro"/>
</dbReference>
<evidence type="ECO:0000256" key="1">
    <source>
        <dbReference type="ARBA" id="ARBA00001623"/>
    </source>
</evidence>
<dbReference type="InterPro" id="IPR050110">
    <property type="entry name" value="Glyoxalase_II_hydrolase"/>
</dbReference>
<protein>
    <recommendedName>
        <fullName evidence="7">Hydroxyacylglutathione hydrolase</fullName>
        <ecNumber evidence="7">3.1.2.6</ecNumber>
    </recommendedName>
    <alternativeName>
        <fullName evidence="7">Glyoxalase II</fullName>
        <shortName evidence="7">Glx II</shortName>
    </alternativeName>
</protein>
<dbReference type="Proteomes" id="UP001501323">
    <property type="component" value="Unassembled WGS sequence"/>
</dbReference>
<dbReference type="GO" id="GO:0016787">
    <property type="term" value="F:hydrolase activity"/>
    <property type="evidence" value="ECO:0007669"/>
    <property type="project" value="UniProtKB-KW"/>
</dbReference>
<dbReference type="PANTHER" id="PTHR43705:SF1">
    <property type="entry name" value="HYDROXYACYLGLUTATHIONE HYDROLASE GLOB"/>
    <property type="match status" value="1"/>
</dbReference>
<evidence type="ECO:0000256" key="3">
    <source>
        <dbReference type="ARBA" id="ARBA00006759"/>
    </source>
</evidence>
<dbReference type="EMBL" id="BAABJY010000002">
    <property type="protein sequence ID" value="GAA4862474.1"/>
    <property type="molecule type" value="Genomic_DNA"/>
</dbReference>
<evidence type="ECO:0000313" key="9">
    <source>
        <dbReference type="EMBL" id="GAA4862474.1"/>
    </source>
</evidence>
<feature type="binding site" evidence="7">
    <location>
        <position position="126"/>
    </location>
    <ligand>
        <name>Zn(2+)</name>
        <dbReference type="ChEBI" id="CHEBI:29105"/>
        <label>1</label>
    </ligand>
</feature>
<sequence length="256" mass="27282">MHLRPLPALSDNYIWTLADDDGNAIVVDPGEAAPVLSAAGAGLRPAAILLTHHHPDHVGGVPDLLAQWPGLPVFAPDDERIGHATRRVGDSERVVLGGWTFDVHAVPGHTVSHIAFHGHGLLFCGDTLFSLGCGRLFEGTPAQMLESLDRLAALPGGTRVCCGHEYTLSNAAFARVVDPDNPALRRRSEEAASMRAANRPTVPSTLADEKACNPFLRVDAPAVRAAVAAHEVAPPAADDRTSTFAALRRWKDDFRA</sequence>
<evidence type="ECO:0000313" key="10">
    <source>
        <dbReference type="Proteomes" id="UP001501323"/>
    </source>
</evidence>
<evidence type="ECO:0000256" key="2">
    <source>
        <dbReference type="ARBA" id="ARBA00004963"/>
    </source>
</evidence>
<dbReference type="Pfam" id="PF00753">
    <property type="entry name" value="Lactamase_B"/>
    <property type="match status" value="1"/>
</dbReference>
<dbReference type="EC" id="3.1.2.6" evidence="7"/>
<comment type="subunit">
    <text evidence="7">Monomer.</text>
</comment>
<name>A0ABP9DWV8_9GAMM</name>
<comment type="similarity">
    <text evidence="3 7">Belongs to the metallo-beta-lactamase superfamily. Glyoxalase II family.</text>
</comment>
<dbReference type="InterPro" id="IPR035680">
    <property type="entry name" value="Clx_II_MBL"/>
</dbReference>
<feature type="binding site" evidence="7">
    <location>
        <position position="56"/>
    </location>
    <ligand>
        <name>Zn(2+)</name>
        <dbReference type="ChEBI" id="CHEBI:29105"/>
        <label>2</label>
    </ligand>
</feature>
<dbReference type="PIRSF" id="PIRSF005457">
    <property type="entry name" value="Glx"/>
    <property type="match status" value="1"/>
</dbReference>
<evidence type="ECO:0000256" key="5">
    <source>
        <dbReference type="ARBA" id="ARBA00022801"/>
    </source>
</evidence>
<comment type="pathway">
    <text evidence="2 7">Secondary metabolite metabolism; methylglyoxal degradation; (R)-lactate from methylglyoxal: step 2/2.</text>
</comment>
<comment type="caution">
    <text evidence="9">The sequence shown here is derived from an EMBL/GenBank/DDBJ whole genome shotgun (WGS) entry which is preliminary data.</text>
</comment>
<feature type="binding site" evidence="7">
    <location>
        <position position="109"/>
    </location>
    <ligand>
        <name>Zn(2+)</name>
        <dbReference type="ChEBI" id="CHEBI:29105"/>
        <label>1</label>
    </ligand>
</feature>
<feature type="binding site" evidence="7">
    <location>
        <position position="57"/>
    </location>
    <ligand>
        <name>Zn(2+)</name>
        <dbReference type="ChEBI" id="CHEBI:29105"/>
        <label>2</label>
    </ligand>
</feature>
<evidence type="ECO:0000256" key="6">
    <source>
        <dbReference type="ARBA" id="ARBA00022833"/>
    </source>
</evidence>
<dbReference type="RefSeq" id="WP_345294726.1">
    <property type="nucleotide sequence ID" value="NZ_BAABJY010000002.1"/>
</dbReference>
<dbReference type="Pfam" id="PF16123">
    <property type="entry name" value="HAGH_C"/>
    <property type="match status" value="1"/>
</dbReference>
<feature type="binding site" evidence="7">
    <location>
        <position position="54"/>
    </location>
    <ligand>
        <name>Zn(2+)</name>
        <dbReference type="ChEBI" id="CHEBI:29105"/>
        <label>1</label>
    </ligand>
</feature>
<keyword evidence="4 7" id="KW-0479">Metal-binding</keyword>
<feature type="binding site" evidence="7">
    <location>
        <position position="52"/>
    </location>
    <ligand>
        <name>Zn(2+)</name>
        <dbReference type="ChEBI" id="CHEBI:29105"/>
        <label>1</label>
    </ligand>
</feature>
<evidence type="ECO:0000259" key="8">
    <source>
        <dbReference type="SMART" id="SM00849"/>
    </source>
</evidence>
<feature type="domain" description="Metallo-beta-lactamase" evidence="8">
    <location>
        <begin position="11"/>
        <end position="164"/>
    </location>
</feature>
<gene>
    <name evidence="7 9" type="primary">gloB</name>
    <name evidence="9" type="ORF">GCM10023332_13170</name>
</gene>
<reference evidence="10" key="1">
    <citation type="journal article" date="2019" name="Int. J. Syst. Evol. Microbiol.">
        <title>The Global Catalogue of Microorganisms (GCM) 10K type strain sequencing project: providing services to taxonomists for standard genome sequencing and annotation.</title>
        <authorList>
            <consortium name="The Broad Institute Genomics Platform"/>
            <consortium name="The Broad Institute Genome Sequencing Center for Infectious Disease"/>
            <person name="Wu L."/>
            <person name="Ma J."/>
        </authorList>
    </citation>
    <scope>NUCLEOTIDE SEQUENCE [LARGE SCALE GENOMIC DNA]</scope>
    <source>
        <strain evidence="10">JCM 18392</strain>
    </source>
</reference>
<dbReference type="InterPro" id="IPR032282">
    <property type="entry name" value="HAGH_C"/>
</dbReference>
<feature type="binding site" evidence="7">
    <location>
        <position position="164"/>
    </location>
    <ligand>
        <name>Zn(2+)</name>
        <dbReference type="ChEBI" id="CHEBI:29105"/>
        <label>2</label>
    </ligand>
</feature>
<organism evidence="9 10">
    <name type="scientific">Luteimonas vadosa</name>
    <dbReference type="NCBI Taxonomy" id="1165507"/>
    <lineage>
        <taxon>Bacteria</taxon>
        <taxon>Pseudomonadati</taxon>
        <taxon>Pseudomonadota</taxon>
        <taxon>Gammaproteobacteria</taxon>
        <taxon>Lysobacterales</taxon>
        <taxon>Lysobacteraceae</taxon>
        <taxon>Luteimonas</taxon>
    </lineage>
</organism>
<dbReference type="PANTHER" id="PTHR43705">
    <property type="entry name" value="HYDROXYACYLGLUTATHIONE HYDROLASE"/>
    <property type="match status" value="1"/>
</dbReference>